<dbReference type="HOGENOM" id="CLU_296429_0_0_7"/>
<dbReference type="InterPro" id="IPR002861">
    <property type="entry name" value="Reeler_dom"/>
</dbReference>
<evidence type="ECO:0000256" key="1">
    <source>
        <dbReference type="SAM" id="MobiDB-lite"/>
    </source>
</evidence>
<dbReference type="Pfam" id="PF00563">
    <property type="entry name" value="EAL"/>
    <property type="match status" value="1"/>
</dbReference>
<dbReference type="CDD" id="cd01949">
    <property type="entry name" value="GGDEF"/>
    <property type="match status" value="1"/>
</dbReference>
<dbReference type="InterPro" id="IPR013767">
    <property type="entry name" value="PAS_fold"/>
</dbReference>
<dbReference type="InterPro" id="IPR000700">
    <property type="entry name" value="PAS-assoc_C"/>
</dbReference>
<dbReference type="STRING" id="589865.DaAHT2_0767"/>
<dbReference type="CDD" id="cd01948">
    <property type="entry name" value="EAL"/>
    <property type="match status" value="1"/>
</dbReference>
<dbReference type="FunFam" id="3.30.70.270:FF:000001">
    <property type="entry name" value="Diguanylate cyclase domain protein"/>
    <property type="match status" value="1"/>
</dbReference>
<dbReference type="InterPro" id="IPR035965">
    <property type="entry name" value="PAS-like_dom_sf"/>
</dbReference>
<dbReference type="InterPro" id="IPR052155">
    <property type="entry name" value="Biofilm_reg_signaling"/>
</dbReference>
<dbReference type="PROSITE" id="PS50883">
    <property type="entry name" value="EAL"/>
    <property type="match status" value="1"/>
</dbReference>
<dbReference type="OrthoDB" id="9759431at2"/>
<evidence type="ECO:0000259" key="4">
    <source>
        <dbReference type="PROSITE" id="PS50113"/>
    </source>
</evidence>
<feature type="domain" description="PAS" evidence="3">
    <location>
        <begin position="203"/>
        <end position="242"/>
    </location>
</feature>
<dbReference type="SMART" id="SM00052">
    <property type="entry name" value="EAL"/>
    <property type="match status" value="1"/>
</dbReference>
<dbReference type="SUPFAM" id="SSF55785">
    <property type="entry name" value="PYP-like sensor domain (PAS domain)"/>
    <property type="match status" value="4"/>
</dbReference>
<dbReference type="InterPro" id="IPR000160">
    <property type="entry name" value="GGDEF_dom"/>
</dbReference>
<dbReference type="Gene3D" id="3.30.450.20">
    <property type="entry name" value="PAS domain"/>
    <property type="match status" value="4"/>
</dbReference>
<dbReference type="InterPro" id="IPR000014">
    <property type="entry name" value="PAS"/>
</dbReference>
<evidence type="ECO:0000259" key="5">
    <source>
        <dbReference type="PROSITE" id="PS50883"/>
    </source>
</evidence>
<dbReference type="PROSITE" id="PS50113">
    <property type="entry name" value="PAC"/>
    <property type="match status" value="3"/>
</dbReference>
<dbReference type="NCBIfam" id="TIGR00254">
    <property type="entry name" value="GGDEF"/>
    <property type="match status" value="1"/>
</dbReference>
<name>D6Z1P6_DESAT</name>
<dbReference type="Proteomes" id="UP000001508">
    <property type="component" value="Chromosome"/>
</dbReference>
<dbReference type="SUPFAM" id="SSF141868">
    <property type="entry name" value="EAL domain-like"/>
    <property type="match status" value="1"/>
</dbReference>
<dbReference type="PROSITE" id="PS51019">
    <property type="entry name" value="REELIN"/>
    <property type="match status" value="1"/>
</dbReference>
<organism evidence="8 9">
    <name type="scientific">Desulfurivibrio alkaliphilus (strain DSM 19089 / UNIQEM U267 / AHT2)</name>
    <dbReference type="NCBI Taxonomy" id="589865"/>
    <lineage>
        <taxon>Bacteria</taxon>
        <taxon>Pseudomonadati</taxon>
        <taxon>Thermodesulfobacteriota</taxon>
        <taxon>Desulfobulbia</taxon>
        <taxon>Desulfobulbales</taxon>
        <taxon>Desulfobulbaceae</taxon>
        <taxon>Desulfurivibrio</taxon>
    </lineage>
</organism>
<feature type="domain" description="PAC" evidence="4">
    <location>
        <begin position="393"/>
        <end position="444"/>
    </location>
</feature>
<keyword evidence="2" id="KW-1133">Transmembrane helix</keyword>
<dbReference type="FunCoup" id="D6Z1P6">
    <property type="interactions" value="4"/>
</dbReference>
<feature type="domain" description="PAS" evidence="3">
    <location>
        <begin position="91"/>
        <end position="121"/>
    </location>
</feature>
<feature type="region of interest" description="Disordered" evidence="1">
    <location>
        <begin position="45"/>
        <end position="79"/>
    </location>
</feature>
<dbReference type="Gene3D" id="3.20.20.450">
    <property type="entry name" value="EAL domain"/>
    <property type="match status" value="1"/>
</dbReference>
<feature type="domain" description="PAC" evidence="4">
    <location>
        <begin position="269"/>
        <end position="323"/>
    </location>
</feature>
<dbReference type="EMBL" id="CP001940">
    <property type="protein sequence ID" value="ADH85471.1"/>
    <property type="molecule type" value="Genomic_DNA"/>
</dbReference>
<evidence type="ECO:0000259" key="7">
    <source>
        <dbReference type="PROSITE" id="PS51019"/>
    </source>
</evidence>
<feature type="domain" description="PAS" evidence="3">
    <location>
        <begin position="324"/>
        <end position="372"/>
    </location>
</feature>
<evidence type="ECO:0000313" key="9">
    <source>
        <dbReference type="Proteomes" id="UP000001508"/>
    </source>
</evidence>
<evidence type="ECO:0000259" key="3">
    <source>
        <dbReference type="PROSITE" id="PS50112"/>
    </source>
</evidence>
<evidence type="ECO:0000256" key="2">
    <source>
        <dbReference type="SAM" id="Phobius"/>
    </source>
</evidence>
<feature type="transmembrane region" description="Helical" evidence="2">
    <location>
        <begin position="6"/>
        <end position="25"/>
    </location>
</feature>
<dbReference type="PANTHER" id="PTHR44757:SF4">
    <property type="entry name" value="DIGUANYLATE CYCLASE DGCE-RELATED"/>
    <property type="match status" value="1"/>
</dbReference>
<protein>
    <submittedName>
        <fullName evidence="8">Diguanylate cyclase/phosphodiesterase with PAS/PAC sensor(S)</fullName>
    </submittedName>
</protein>
<evidence type="ECO:0000259" key="6">
    <source>
        <dbReference type="PROSITE" id="PS50887"/>
    </source>
</evidence>
<keyword evidence="2" id="KW-0472">Membrane</keyword>
<reference evidence="9" key="1">
    <citation type="submission" date="2010-02" db="EMBL/GenBank/DDBJ databases">
        <title>Complete sequence of Desulfurivibrio alkaliphilus AHT2.</title>
        <authorList>
            <consortium name="US DOE Joint Genome Institute"/>
            <person name="Pitluck S."/>
            <person name="Chertkov O."/>
            <person name="Detter J.C."/>
            <person name="Han C."/>
            <person name="Tapia R."/>
            <person name="Larimer F."/>
            <person name="Land M."/>
            <person name="Hauser L."/>
            <person name="Kyrpides N."/>
            <person name="Mikhailova N."/>
            <person name="Sorokin D.Y."/>
            <person name="Muyzer G."/>
            <person name="Woyke T."/>
        </authorList>
    </citation>
    <scope>NUCLEOTIDE SEQUENCE [LARGE SCALE GENOMIC DNA]</scope>
    <source>
        <strain evidence="9">DSM 19089 / UNIQEM U267 / AHT2</strain>
    </source>
</reference>
<dbReference type="SMART" id="SM00267">
    <property type="entry name" value="GGDEF"/>
    <property type="match status" value="1"/>
</dbReference>
<dbReference type="SMART" id="SM00086">
    <property type="entry name" value="PAC"/>
    <property type="match status" value="3"/>
</dbReference>
<dbReference type="InterPro" id="IPR043128">
    <property type="entry name" value="Rev_trsase/Diguanyl_cyclase"/>
</dbReference>
<dbReference type="PANTHER" id="PTHR44757">
    <property type="entry name" value="DIGUANYLATE CYCLASE DGCP"/>
    <property type="match status" value="1"/>
</dbReference>
<dbReference type="RefSeq" id="WP_013163001.1">
    <property type="nucleotide sequence ID" value="NC_014216.1"/>
</dbReference>
<dbReference type="Pfam" id="PF00989">
    <property type="entry name" value="PAS"/>
    <property type="match status" value="1"/>
</dbReference>
<feature type="domain" description="EAL" evidence="5">
    <location>
        <begin position="749"/>
        <end position="1003"/>
    </location>
</feature>
<dbReference type="CDD" id="cd00130">
    <property type="entry name" value="PAS"/>
    <property type="match status" value="4"/>
</dbReference>
<feature type="domain" description="PAS" evidence="3">
    <location>
        <begin position="445"/>
        <end position="518"/>
    </location>
</feature>
<dbReference type="GO" id="GO:0006355">
    <property type="term" value="P:regulation of DNA-templated transcription"/>
    <property type="evidence" value="ECO:0007669"/>
    <property type="project" value="InterPro"/>
</dbReference>
<gene>
    <name evidence="8" type="ordered locus">DaAHT2_0767</name>
</gene>
<dbReference type="InterPro" id="IPR001610">
    <property type="entry name" value="PAC"/>
</dbReference>
<dbReference type="InterPro" id="IPR029787">
    <property type="entry name" value="Nucleotide_cyclase"/>
</dbReference>
<dbReference type="PROSITE" id="PS50112">
    <property type="entry name" value="PAS"/>
    <property type="match status" value="4"/>
</dbReference>
<dbReference type="InParanoid" id="D6Z1P6"/>
<dbReference type="eggNOG" id="COG5001">
    <property type="taxonomic scope" value="Bacteria"/>
</dbReference>
<keyword evidence="2" id="KW-0812">Transmembrane</keyword>
<dbReference type="SUPFAM" id="SSF55073">
    <property type="entry name" value="Nucleotide cyclase"/>
    <property type="match status" value="1"/>
</dbReference>
<dbReference type="GO" id="GO:0003824">
    <property type="term" value="F:catalytic activity"/>
    <property type="evidence" value="ECO:0007669"/>
    <property type="project" value="UniProtKB-ARBA"/>
</dbReference>
<dbReference type="NCBIfam" id="TIGR00229">
    <property type="entry name" value="sensory_box"/>
    <property type="match status" value="4"/>
</dbReference>
<dbReference type="Pfam" id="PF00990">
    <property type="entry name" value="GGDEF"/>
    <property type="match status" value="1"/>
</dbReference>
<dbReference type="KEGG" id="dak:DaAHT2_0767"/>
<dbReference type="Gene3D" id="3.30.70.270">
    <property type="match status" value="1"/>
</dbReference>
<dbReference type="PROSITE" id="PS50887">
    <property type="entry name" value="GGDEF"/>
    <property type="match status" value="1"/>
</dbReference>
<keyword evidence="9" id="KW-1185">Reference proteome</keyword>
<proteinExistence type="predicted"/>
<feature type="domain" description="GGDEF" evidence="6">
    <location>
        <begin position="607"/>
        <end position="740"/>
    </location>
</feature>
<dbReference type="InterPro" id="IPR035919">
    <property type="entry name" value="EAL_sf"/>
</dbReference>
<sequence>MNFNFAWLLPVIIGLGLVLLLALAVRRRRPPRRDNPLLALQPTLPAANDEGQEPPPAAPAPPRAAPEPAAREHSPAPEPVPTGMVLAEIAIMLLSPVGDITYASPAACRLFGLAADELVGKPASRLLPPWRQGELVEELASHHPGEWETQRLIQHNKLIDVHLISRPLADDTGQPTGGRLWCLWDITQQRRQEGTLRLAGRSVDLLHEGVLISDVARGNLIVYANAAVERITGHAGEEILGRKPRFLHQTVSAHPAGAEELRQAMAERRSCHVILHQQRPDGTLFWHEISLTPLVNDQQHATHLLFLLRDVSEQFEFIQELRCREGRERTVIEQAPIAICIVDQEHRIRTVNPMLERMFGYDAEQLLQNSLFTLLPEVVWHDVVPEPPAYERRGGEFMLQNRRGEKLTVLASAVALKEPDDKPLTALFLTDITGRKRTEQALAEAKERAMVTLAAIGEGVITTNNRGVVDYLNPAAERLTGWTREDVMGMELDQVFDLRDEESRQPLSNPVERALRLDRTVNITRRALLVTNDSREFSLQITATPIHDRQQKIIGAVMVFRDVSKIRVAERRMAREAKYDELTGLRNRREFNALLNQALAAASEEGKEHVLGYLDLDKFKIINDTCGHDAGDEVLKQVAELMQAQLRNTDILARLGGDEFAILLSSCPMEAGHKIAEQIRRALEEYRFTWHGRAFELSVSIGLVQLQADSGTLDDVLKAADTACYQAKEQGRNRIQQYQPQASQGSAAGALWQDRIRQGIAENRFTLWARRSRILSSDQRLPHYYELSLTLRDDQGHYLPESSFLPMAERHQLIMDVEKWKISTLMARVATTCDPNKVYALKLATMALQVSEQLCPFILQQAERCGLNSKNIAFEINETDLTANFTRVKRLFKALKKAGFRLTIDRFGYNRGSFGHLEELAVDFLKLDAGITNSLLENHVDYILAETVSRVGQLMRLPVIATGVDDASLLAAMEEMKIDYVLGEVIDPGRPLEEIISRSTQDRVYAGSEPGKTTLPVQ</sequence>
<feature type="domain" description="Reelin" evidence="7">
    <location>
        <begin position="1"/>
        <end position="55"/>
    </location>
</feature>
<dbReference type="SMART" id="SM00091">
    <property type="entry name" value="PAS"/>
    <property type="match status" value="4"/>
</dbReference>
<evidence type="ECO:0000313" key="8">
    <source>
        <dbReference type="EMBL" id="ADH85471.1"/>
    </source>
</evidence>
<dbReference type="AlphaFoldDB" id="D6Z1P6"/>
<dbReference type="eggNOG" id="COG3829">
    <property type="taxonomic scope" value="Bacteria"/>
</dbReference>
<accession>D6Z1P6</accession>
<dbReference type="Pfam" id="PF13426">
    <property type="entry name" value="PAS_9"/>
    <property type="match status" value="3"/>
</dbReference>
<dbReference type="InterPro" id="IPR001633">
    <property type="entry name" value="EAL_dom"/>
</dbReference>
<feature type="compositionally biased region" description="Pro residues" evidence="1">
    <location>
        <begin position="53"/>
        <end position="65"/>
    </location>
</feature>
<feature type="domain" description="PAC" evidence="4">
    <location>
        <begin position="523"/>
        <end position="575"/>
    </location>
</feature>